<accession>A0A381UF48</accession>
<dbReference type="AlphaFoldDB" id="A0A381UF48"/>
<name>A0A381UF48_9ZZZZ</name>
<organism evidence="1">
    <name type="scientific">marine metagenome</name>
    <dbReference type="NCBI Taxonomy" id="408172"/>
    <lineage>
        <taxon>unclassified sequences</taxon>
        <taxon>metagenomes</taxon>
        <taxon>ecological metagenomes</taxon>
    </lineage>
</organism>
<sequence>MTHYVMSYSPRAADKVPILMIGGLESAAPSTSTAPFWVLASQCALSRRSIPG</sequence>
<evidence type="ECO:0000313" key="1">
    <source>
        <dbReference type="EMBL" id="SVA26835.1"/>
    </source>
</evidence>
<dbReference type="EMBL" id="UINC01006321">
    <property type="protein sequence ID" value="SVA26835.1"/>
    <property type="molecule type" value="Genomic_DNA"/>
</dbReference>
<proteinExistence type="predicted"/>
<protein>
    <submittedName>
        <fullName evidence="1">Uncharacterized protein</fullName>
    </submittedName>
</protein>
<gene>
    <name evidence="1" type="ORF">METZ01_LOCUS79689</name>
</gene>
<reference evidence="1" key="1">
    <citation type="submission" date="2018-05" db="EMBL/GenBank/DDBJ databases">
        <authorList>
            <person name="Lanie J.A."/>
            <person name="Ng W.-L."/>
            <person name="Kazmierczak K.M."/>
            <person name="Andrzejewski T.M."/>
            <person name="Davidsen T.M."/>
            <person name="Wayne K.J."/>
            <person name="Tettelin H."/>
            <person name="Glass J.I."/>
            <person name="Rusch D."/>
            <person name="Podicherti R."/>
            <person name="Tsui H.-C.T."/>
            <person name="Winkler M.E."/>
        </authorList>
    </citation>
    <scope>NUCLEOTIDE SEQUENCE</scope>
</reference>